<dbReference type="AlphaFoldDB" id="A0A078KVR2"/>
<dbReference type="Pfam" id="PF12834">
    <property type="entry name" value="Phage_int_SAM_2"/>
    <property type="match status" value="1"/>
</dbReference>
<proteinExistence type="predicted"/>
<dbReference type="eggNOG" id="COG0582">
    <property type="taxonomic scope" value="Bacteria"/>
</dbReference>
<protein>
    <recommendedName>
        <fullName evidence="3">Core-binding (CB) domain-containing protein</fullName>
    </recommendedName>
</protein>
<evidence type="ECO:0000256" key="1">
    <source>
        <dbReference type="ARBA" id="ARBA00022908"/>
    </source>
</evidence>
<feature type="domain" description="Core-binding (CB)" evidence="3">
    <location>
        <begin position="4"/>
        <end position="89"/>
    </location>
</feature>
<reference evidence="4 5" key="1">
    <citation type="submission" date="2014-06" db="EMBL/GenBank/DDBJ databases">
        <authorList>
            <person name="Urmite Genomes Urmite Genomes"/>
        </authorList>
    </citation>
    <scope>NUCLEOTIDE SEQUENCE [LARGE SCALE GENOMIC DNA]</scope>
</reference>
<dbReference type="PROSITE" id="PS51900">
    <property type="entry name" value="CB"/>
    <property type="match status" value="1"/>
</dbReference>
<evidence type="ECO:0000313" key="5">
    <source>
        <dbReference type="Proteomes" id="UP000044071"/>
    </source>
</evidence>
<keyword evidence="5" id="KW-1185">Reference proteome</keyword>
<dbReference type="SUPFAM" id="SSF56349">
    <property type="entry name" value="DNA breaking-rejoining enzymes"/>
    <property type="match status" value="1"/>
</dbReference>
<evidence type="ECO:0000313" key="4">
    <source>
        <dbReference type="EMBL" id="CDZ75803.1"/>
    </source>
</evidence>
<keyword evidence="2" id="KW-0238">DNA-binding</keyword>
<name>A0A078KVR2_9GAMM</name>
<dbReference type="InterPro" id="IPR024457">
    <property type="entry name" value="Putative_integrase_N"/>
</dbReference>
<evidence type="ECO:0000256" key="2">
    <source>
        <dbReference type="PROSITE-ProRule" id="PRU01248"/>
    </source>
</evidence>
<evidence type="ECO:0000259" key="3">
    <source>
        <dbReference type="PROSITE" id="PS51900"/>
    </source>
</evidence>
<dbReference type="EMBL" id="CCSB01000001">
    <property type="protein sequence ID" value="CDZ75803.1"/>
    <property type="molecule type" value="Genomic_DNA"/>
</dbReference>
<accession>A0A078KVR2</accession>
<dbReference type="OrthoDB" id="5633687at2"/>
<dbReference type="InterPro" id="IPR011010">
    <property type="entry name" value="DNA_brk_join_enz"/>
</dbReference>
<keyword evidence="1" id="KW-0229">DNA integration</keyword>
<dbReference type="InterPro" id="IPR044068">
    <property type="entry name" value="CB"/>
</dbReference>
<dbReference type="RefSeq" id="WP_043872447.1">
    <property type="nucleotide sequence ID" value="NZ_CCVW01000001.1"/>
</dbReference>
<dbReference type="Proteomes" id="UP000044071">
    <property type="component" value="Unassembled WGS sequence"/>
</dbReference>
<dbReference type="GO" id="GO:0003677">
    <property type="term" value="F:DNA binding"/>
    <property type="evidence" value="ECO:0007669"/>
    <property type="project" value="UniProtKB-UniRule"/>
</dbReference>
<dbReference type="GO" id="GO:0015074">
    <property type="term" value="P:DNA integration"/>
    <property type="evidence" value="ECO:0007669"/>
    <property type="project" value="UniProtKB-KW"/>
</dbReference>
<sequence length="269" mass="31268">MRRHSLRQIASQYLDHDNSGSPRGKKYRRFVILRMIEDLFVLGLAPSNWPGLTPIHLQQLIQHWHKKKVKPSTLMNYMTIIRKFLNHVGHTAENIDNHSLGLQTKKIKKKTRKSPTDLVEKINDPVAKILLGFQIHFGLSLSEAMRILPGVHIQAHELLLTREITFNSKDRRIPIRSGDQIKLIQDFNMLTQGNGCLITTHGYRAICFSWQKAMKSLRLSGKKCWRYLYAQQLSSQLSSQISHYRLSLLIMDEMGLKSRTTLWSYLNEQ</sequence>
<organism evidence="4 5">
    <name type="scientific">Legionella massiliensis</name>
    <dbReference type="NCBI Taxonomy" id="1034943"/>
    <lineage>
        <taxon>Bacteria</taxon>
        <taxon>Pseudomonadati</taxon>
        <taxon>Pseudomonadota</taxon>
        <taxon>Gammaproteobacteria</taxon>
        <taxon>Legionellales</taxon>
        <taxon>Legionellaceae</taxon>
        <taxon>Legionella</taxon>
    </lineage>
</organism>
<gene>
    <name evidence="4" type="ORF">BN59_00061</name>
</gene>